<dbReference type="EMBL" id="KM348008">
    <property type="protein sequence ID" value="AJM87314.1"/>
    <property type="molecule type" value="Genomic_DNA"/>
</dbReference>
<evidence type="ECO:0000256" key="1">
    <source>
        <dbReference type="SAM" id="SignalP"/>
    </source>
</evidence>
<dbReference type="AlphaFoldDB" id="A0A0C5BH80"/>
<sequence length="207" mass="23009">MRKKTFSILVSLICLSLAFSFILPAKSISAQTDESIVSDSNVLLNDFPDMDVNFAILELLEKLPDEVASKGIEKSVEWFNKNKGNEFAGQKFIADGEYLKLSPDFDEPVMSTLSVSGCIWGIGKAIAMNALPWSKILKIKKAVKIMGGTRVVANALIKAYKHQRNLGYSRAKSIKKAINVTKRALPAEYAKHWVEFFSLGVVQKECF</sequence>
<organism evidence="2">
    <name type="scientific">Bacillus pumilus</name>
    <name type="common">Bacillus mesentericus</name>
    <dbReference type="NCBI Taxonomy" id="1408"/>
    <lineage>
        <taxon>Bacteria</taxon>
        <taxon>Bacillati</taxon>
        <taxon>Bacillota</taxon>
        <taxon>Bacilli</taxon>
        <taxon>Bacillales</taxon>
        <taxon>Bacillaceae</taxon>
        <taxon>Bacillus</taxon>
    </lineage>
</organism>
<name>A0A0C5BH80_BACPU</name>
<keyword evidence="2" id="KW-0614">Plasmid</keyword>
<feature type="signal peptide" evidence="1">
    <location>
        <begin position="1"/>
        <end position="25"/>
    </location>
</feature>
<dbReference type="RefSeq" id="WP_052773124.1">
    <property type="nucleotide sequence ID" value="NZ_KM348008.1"/>
</dbReference>
<geneLocation type="plasmid" evidence="2">
    <name>pBp15.1S</name>
</geneLocation>
<keyword evidence="1" id="KW-0732">Signal</keyword>
<dbReference type="OrthoDB" id="2923013at2"/>
<proteinExistence type="predicted"/>
<reference evidence="2" key="1">
    <citation type="submission" date="2014-08" db="EMBL/GenBank/DDBJ databases">
        <title>Identification, full sequence and comparative analysis of pBp15.S, a plasmid from the newly described enthomopathogenic Bacillus pumilus 15.1.</title>
        <authorList>
            <person name="Garcia-Ramon D.C."/>
            <person name="del Val C."/>
            <person name="Vilchez S."/>
        </authorList>
    </citation>
    <scope>NUCLEOTIDE SEQUENCE</scope>
    <source>
        <strain evidence="2">15.1</strain>
        <plasmid evidence="2">pBp15.1S</plasmid>
    </source>
</reference>
<protein>
    <submittedName>
        <fullName evidence="2">Uncharacterized protein</fullName>
    </submittedName>
</protein>
<evidence type="ECO:0000313" key="2">
    <source>
        <dbReference type="EMBL" id="AJM87314.1"/>
    </source>
</evidence>
<feature type="chain" id="PRO_5038835255" evidence="1">
    <location>
        <begin position="26"/>
        <end position="207"/>
    </location>
</feature>
<accession>A0A0C5BH80</accession>